<proteinExistence type="inferred from homology"/>
<evidence type="ECO:0000256" key="1">
    <source>
        <dbReference type="ARBA" id="ARBA00006479"/>
    </source>
</evidence>
<sequence>MQPPTLGIDLGGTKLLMVAADQESRVVTGPHFTPQQLHQHLVEFMTHHGIERANIGIAVPGLVDASQRLVACDVLPHFTGWRPQTELAAVAQQVTVLNDVKAALGEEFHDAPASLTAVMIMVGTAIGAGILADGRPLRGCSGWAGELGYIPVLDADGQLRRLDERAGGAAITTYCNMPADELARLAQAGDARVLASIADAGQAFGLGLATVINLINPSVIALGGGTLALPGYLDAALASAQKASITTLWQACEIRMVRTGHKVVALGAARAASV</sequence>
<dbReference type="SUPFAM" id="SSF53067">
    <property type="entry name" value="Actin-like ATPase domain"/>
    <property type="match status" value="1"/>
</dbReference>
<comment type="caution">
    <text evidence="2">The sequence shown here is derived from an EMBL/GenBank/DDBJ whole genome shotgun (WGS) entry which is preliminary data.</text>
</comment>
<dbReference type="InterPro" id="IPR043129">
    <property type="entry name" value="ATPase_NBD"/>
</dbReference>
<dbReference type="RefSeq" id="WP_099524509.1">
    <property type="nucleotide sequence ID" value="NZ_NIQU01000003.1"/>
</dbReference>
<reference evidence="3" key="1">
    <citation type="submission" date="2017-06" db="EMBL/GenBank/DDBJ databases">
        <authorList>
            <person name="Rastogi G."/>
            <person name="Vaishampayan P."/>
            <person name="Seuylemezian A."/>
        </authorList>
    </citation>
    <scope>NUCLEOTIDE SEQUENCE [LARGE SCALE GENOMIC DNA]</scope>
    <source>
        <strain evidence="3">PI11</strain>
    </source>
</reference>
<evidence type="ECO:0000313" key="2">
    <source>
        <dbReference type="EMBL" id="PIA70048.1"/>
    </source>
</evidence>
<dbReference type="Proteomes" id="UP000229504">
    <property type="component" value="Unassembled WGS sequence"/>
</dbReference>
<accession>A0A2G5FPT9</accession>
<gene>
    <name evidence="2" type="ORF">CDO35_10360</name>
</gene>
<dbReference type="Pfam" id="PF00480">
    <property type="entry name" value="ROK"/>
    <property type="match status" value="1"/>
</dbReference>
<name>A0A2G5FPT9_9PSED</name>
<evidence type="ECO:0000313" key="3">
    <source>
        <dbReference type="Proteomes" id="UP000229504"/>
    </source>
</evidence>
<comment type="similarity">
    <text evidence="1">Belongs to the ROK (NagC/XylR) family.</text>
</comment>
<dbReference type="AlphaFoldDB" id="A0A2G5FPT9"/>
<dbReference type="InterPro" id="IPR000600">
    <property type="entry name" value="ROK"/>
</dbReference>
<dbReference type="Gene3D" id="3.30.420.40">
    <property type="match status" value="2"/>
</dbReference>
<dbReference type="PANTHER" id="PTHR18964:SF149">
    <property type="entry name" value="BIFUNCTIONAL UDP-N-ACETYLGLUCOSAMINE 2-EPIMERASE_N-ACETYLMANNOSAMINE KINASE"/>
    <property type="match status" value="1"/>
</dbReference>
<dbReference type="PANTHER" id="PTHR18964">
    <property type="entry name" value="ROK (REPRESSOR, ORF, KINASE) FAMILY"/>
    <property type="match status" value="1"/>
</dbReference>
<protein>
    <submittedName>
        <fullName evidence="2">ROK family protein</fullName>
    </submittedName>
</protein>
<organism evidence="2 3">
    <name type="scientific">Pseudomonas sediminis</name>
    <dbReference type="NCBI Taxonomy" id="1691904"/>
    <lineage>
        <taxon>Bacteria</taxon>
        <taxon>Pseudomonadati</taxon>
        <taxon>Pseudomonadota</taxon>
        <taxon>Gammaproteobacteria</taxon>
        <taxon>Pseudomonadales</taxon>
        <taxon>Pseudomonadaceae</taxon>
        <taxon>Pseudomonas</taxon>
    </lineage>
</organism>
<dbReference type="EMBL" id="NIQU01000003">
    <property type="protein sequence ID" value="PIA70048.1"/>
    <property type="molecule type" value="Genomic_DNA"/>
</dbReference>